<name>A0ACC2A9Q8_DIPCM</name>
<proteinExistence type="predicted"/>
<accession>A0ACC2A9Q8</accession>
<comment type="caution">
    <text evidence="1">The sequence shown here is derived from an EMBL/GenBank/DDBJ whole genome shotgun (WGS) entry which is preliminary data.</text>
</comment>
<reference evidence="2" key="1">
    <citation type="journal article" date="2024" name="Proc. Natl. Acad. Sci. U.S.A.">
        <title>Extraordinary preservation of gene collinearity over three hundred million years revealed in homosporous lycophytes.</title>
        <authorList>
            <person name="Li C."/>
            <person name="Wickell D."/>
            <person name="Kuo L.Y."/>
            <person name="Chen X."/>
            <person name="Nie B."/>
            <person name="Liao X."/>
            <person name="Peng D."/>
            <person name="Ji J."/>
            <person name="Jenkins J."/>
            <person name="Williams M."/>
            <person name="Shu S."/>
            <person name="Plott C."/>
            <person name="Barry K."/>
            <person name="Rajasekar S."/>
            <person name="Grimwood J."/>
            <person name="Han X."/>
            <person name="Sun S."/>
            <person name="Hou Z."/>
            <person name="He W."/>
            <person name="Dai G."/>
            <person name="Sun C."/>
            <person name="Schmutz J."/>
            <person name="Leebens-Mack J.H."/>
            <person name="Li F.W."/>
            <person name="Wang L."/>
        </authorList>
    </citation>
    <scope>NUCLEOTIDE SEQUENCE [LARGE SCALE GENOMIC DNA]</scope>
    <source>
        <strain evidence="2">cv. PW_Plant_1</strain>
    </source>
</reference>
<dbReference type="EMBL" id="CM055114">
    <property type="protein sequence ID" value="KAJ7514226.1"/>
    <property type="molecule type" value="Genomic_DNA"/>
</dbReference>
<gene>
    <name evidence="1" type="ORF">O6H91_23G034000</name>
</gene>
<evidence type="ECO:0000313" key="1">
    <source>
        <dbReference type="EMBL" id="KAJ7514226.1"/>
    </source>
</evidence>
<keyword evidence="2" id="KW-1185">Reference proteome</keyword>
<protein>
    <submittedName>
        <fullName evidence="1">Uncharacterized protein</fullName>
    </submittedName>
</protein>
<evidence type="ECO:0000313" key="2">
    <source>
        <dbReference type="Proteomes" id="UP001162992"/>
    </source>
</evidence>
<dbReference type="Proteomes" id="UP001162992">
    <property type="component" value="Chromosome 23"/>
</dbReference>
<organism evidence="1 2">
    <name type="scientific">Diphasiastrum complanatum</name>
    <name type="common">Issler's clubmoss</name>
    <name type="synonym">Lycopodium complanatum</name>
    <dbReference type="NCBI Taxonomy" id="34168"/>
    <lineage>
        <taxon>Eukaryota</taxon>
        <taxon>Viridiplantae</taxon>
        <taxon>Streptophyta</taxon>
        <taxon>Embryophyta</taxon>
        <taxon>Tracheophyta</taxon>
        <taxon>Lycopodiopsida</taxon>
        <taxon>Lycopodiales</taxon>
        <taxon>Lycopodiaceae</taxon>
        <taxon>Lycopodioideae</taxon>
        <taxon>Diphasiastrum</taxon>
    </lineage>
</organism>
<sequence length="375" mass="41897">MALLRVVEKIGNAIHTIHPSSYSSPSASHLFQPFAPQCSKTSPLSHIPSSCLLVCSSSLASQSSNCLFHQTHLPCSHTGRFKTSCRARKSPKEASQEATSKEAEATKEAGQSGLPVAEEEEVEISWIQEKAEDLVQYTGEAIGRVPGPRVGSTSLPWLVALPLGYMSITFLLAIYKTIRKINSPREKRRRQVGRNAFVVRSLDEFFPAKRLEFNDKKLHELEGKCGFDTKEVLRKYIRYALNERPFNPDLVADLIHLRKVAKLDDEDVAEVLNEVARRIVKEKGTVVMDLRGFTEKGVKRKAAVQSLFSKLLYLSELEEFCASSFRSSLTIKEVFGVTDEDANSIRIDTLSELSDVDSLEKMVTPESDDENFEGN</sequence>